<dbReference type="KEGG" id="csm:CSUB8521_1051"/>
<evidence type="ECO:0000313" key="2">
    <source>
        <dbReference type="Proteomes" id="UP000031135"/>
    </source>
</evidence>
<dbReference type="RefSeq" id="WP_235362607.1">
    <property type="nucleotide sequence ID" value="NZ_CP007772.1"/>
</dbReference>
<dbReference type="Proteomes" id="UP000031135">
    <property type="component" value="Chromosome"/>
</dbReference>
<dbReference type="EMBL" id="CP007772">
    <property type="protein sequence ID" value="AJC90887.1"/>
    <property type="molecule type" value="Genomic_DNA"/>
</dbReference>
<name>A0A0A8HA84_9BACT</name>
<gene>
    <name evidence="1" type="ORF">CSUB8521_1051</name>
</gene>
<evidence type="ECO:0000313" key="1">
    <source>
        <dbReference type="EMBL" id="AJC90887.1"/>
    </source>
</evidence>
<dbReference type="AlphaFoldDB" id="A0A0A8HA84"/>
<protein>
    <submittedName>
        <fullName evidence="1">Uncharacterized protein</fullName>
    </submittedName>
</protein>
<dbReference type="HOGENOM" id="CLU_119409_0_0_7"/>
<accession>A0A0A8HA84</accession>
<organism evidence="1 2">
    <name type="scientific">Campylobacter subantarcticus LMG 24374</name>
    <dbReference type="NCBI Taxonomy" id="1388751"/>
    <lineage>
        <taxon>Bacteria</taxon>
        <taxon>Pseudomonadati</taxon>
        <taxon>Campylobacterota</taxon>
        <taxon>Epsilonproteobacteria</taxon>
        <taxon>Campylobacterales</taxon>
        <taxon>Campylobacteraceae</taxon>
        <taxon>Campylobacter</taxon>
    </lineage>
</organism>
<sequence length="223" mass="25828">MLSGCGNNEYDVSTKVVDVQDDIHKEYYNKTYSNNVTFYTKMQKIIDENIRLGNTIIEASEDNVVKIKINPIQFKECVFYEIWTIKNPQNISYDIPAERCQTTFVLNDNIESLKYSDPSYVMGNFKNLQNAENILAENVIKKELAKPLHATDVKSYRFINGKYQILDNGKYIYIIQTFSAKSSTLGNYTKNAHIVLTNKGEIVKVKLNQDKDFKLDYINWNSI</sequence>
<reference evidence="1 2" key="1">
    <citation type="journal article" date="2014" name="Genome Biol. Evol.">
        <title>Comparative Genomics of the Campylobacter lari Group.</title>
        <authorList>
            <person name="Miller W.G."/>
            <person name="Yee E."/>
            <person name="Chapman M.H."/>
            <person name="Smith T.P."/>
            <person name="Bono J.L."/>
            <person name="Huynh S."/>
            <person name="Parker C.T."/>
            <person name="Vandamme P."/>
            <person name="Luong K."/>
            <person name="Korlach J."/>
        </authorList>
    </citation>
    <scope>NUCLEOTIDE SEQUENCE [LARGE SCALE GENOMIC DNA]</scope>
    <source>
        <strain evidence="1 2">LMG 24374</strain>
    </source>
</reference>
<proteinExistence type="predicted"/>